<proteinExistence type="predicted"/>
<sequence length="106" mass="12283">MATVGENIQISTHTIDKVTKAKVTLENYYTNLVSQNDEREGRYRLLERSMDEEGLTDEQVCLVILNSLPYRFGLKKKTVDDHPRPKITGARVERKRPRCQKTCRTS</sequence>
<feature type="compositionally biased region" description="Basic residues" evidence="1">
    <location>
        <begin position="93"/>
        <end position="106"/>
    </location>
</feature>
<keyword evidence="3" id="KW-1185">Reference proteome</keyword>
<dbReference type="Proteomes" id="UP001283361">
    <property type="component" value="Unassembled WGS sequence"/>
</dbReference>
<gene>
    <name evidence="2" type="ORF">RRG08_049600</name>
</gene>
<name>A0AAE1AUV6_9GAST</name>
<reference evidence="2" key="1">
    <citation type="journal article" date="2023" name="G3 (Bethesda)">
        <title>A reference genome for the long-term kleptoplast-retaining sea slug Elysia crispata morphotype clarki.</title>
        <authorList>
            <person name="Eastman K.E."/>
            <person name="Pendleton A.L."/>
            <person name="Shaikh M.A."/>
            <person name="Suttiyut T."/>
            <person name="Ogas R."/>
            <person name="Tomko P."/>
            <person name="Gavelis G."/>
            <person name="Widhalm J.R."/>
            <person name="Wisecaver J.H."/>
        </authorList>
    </citation>
    <scope>NUCLEOTIDE SEQUENCE</scope>
    <source>
        <strain evidence="2">ECLA1</strain>
    </source>
</reference>
<evidence type="ECO:0000313" key="3">
    <source>
        <dbReference type="Proteomes" id="UP001283361"/>
    </source>
</evidence>
<dbReference type="EMBL" id="JAWDGP010001132">
    <property type="protein sequence ID" value="KAK3794200.1"/>
    <property type="molecule type" value="Genomic_DNA"/>
</dbReference>
<protein>
    <submittedName>
        <fullName evidence="2">Uncharacterized protein</fullName>
    </submittedName>
</protein>
<evidence type="ECO:0000313" key="2">
    <source>
        <dbReference type="EMBL" id="KAK3794200.1"/>
    </source>
</evidence>
<organism evidence="2 3">
    <name type="scientific">Elysia crispata</name>
    <name type="common">lettuce slug</name>
    <dbReference type="NCBI Taxonomy" id="231223"/>
    <lineage>
        <taxon>Eukaryota</taxon>
        <taxon>Metazoa</taxon>
        <taxon>Spiralia</taxon>
        <taxon>Lophotrochozoa</taxon>
        <taxon>Mollusca</taxon>
        <taxon>Gastropoda</taxon>
        <taxon>Heterobranchia</taxon>
        <taxon>Euthyneura</taxon>
        <taxon>Panpulmonata</taxon>
        <taxon>Sacoglossa</taxon>
        <taxon>Placobranchoidea</taxon>
        <taxon>Plakobranchidae</taxon>
        <taxon>Elysia</taxon>
    </lineage>
</organism>
<feature type="region of interest" description="Disordered" evidence="1">
    <location>
        <begin position="79"/>
        <end position="106"/>
    </location>
</feature>
<evidence type="ECO:0000256" key="1">
    <source>
        <dbReference type="SAM" id="MobiDB-lite"/>
    </source>
</evidence>
<accession>A0AAE1AUV6</accession>
<comment type="caution">
    <text evidence="2">The sequence shown here is derived from an EMBL/GenBank/DDBJ whole genome shotgun (WGS) entry which is preliminary data.</text>
</comment>
<dbReference type="AlphaFoldDB" id="A0AAE1AUV6"/>